<name>A0A7M5XL14_9CNID</name>
<evidence type="ECO:0000313" key="1">
    <source>
        <dbReference type="EnsemblMetazoa" id="CLYHEMP024798.1"/>
    </source>
</evidence>
<reference evidence="1" key="1">
    <citation type="submission" date="2021-01" db="UniProtKB">
        <authorList>
            <consortium name="EnsemblMetazoa"/>
        </authorList>
    </citation>
    <scope>IDENTIFICATION</scope>
</reference>
<proteinExistence type="predicted"/>
<dbReference type="EnsemblMetazoa" id="CLYHEMT024798.1">
    <property type="protein sequence ID" value="CLYHEMP024798.1"/>
    <property type="gene ID" value="CLYHEMG024798"/>
</dbReference>
<protein>
    <submittedName>
        <fullName evidence="1">Uncharacterized protein</fullName>
    </submittedName>
</protein>
<organism evidence="1 2">
    <name type="scientific">Clytia hemisphaerica</name>
    <dbReference type="NCBI Taxonomy" id="252671"/>
    <lineage>
        <taxon>Eukaryota</taxon>
        <taxon>Metazoa</taxon>
        <taxon>Cnidaria</taxon>
        <taxon>Hydrozoa</taxon>
        <taxon>Hydroidolina</taxon>
        <taxon>Leptothecata</taxon>
        <taxon>Obeliida</taxon>
        <taxon>Clytiidae</taxon>
        <taxon>Clytia</taxon>
    </lineage>
</organism>
<dbReference type="Proteomes" id="UP000594262">
    <property type="component" value="Unplaced"/>
</dbReference>
<dbReference type="AlphaFoldDB" id="A0A7M5XL14"/>
<accession>A0A7M5XL14</accession>
<sequence length="156" mass="18763">MFCWDIDFTSLYLFFVGIPWSIYLKRHLECVWIESLVKQNLYVIVYFKEYLLRFHNGRIFSAVLTTQGKLYIIKIYLSIEILHITITAFFGRLEEHFEKYPLLMVASGCHPTFLTNKRSFGSKYRKIYTKFRFVCMVRSSSMSIFDDVTFQYKSFQ</sequence>
<keyword evidence="2" id="KW-1185">Reference proteome</keyword>
<evidence type="ECO:0000313" key="2">
    <source>
        <dbReference type="Proteomes" id="UP000594262"/>
    </source>
</evidence>